<gene>
    <name evidence="1" type="ORF">ABT56_12870</name>
</gene>
<dbReference type="Proteomes" id="UP000036097">
    <property type="component" value="Unassembled WGS sequence"/>
</dbReference>
<dbReference type="RefSeq" id="WP_047879291.1">
    <property type="nucleotide sequence ID" value="NZ_LDOT01000016.1"/>
</dbReference>
<reference evidence="1 2" key="1">
    <citation type="submission" date="2015-05" db="EMBL/GenBank/DDBJ databases">
        <title>Photobacterium galathea sp. nov.</title>
        <authorList>
            <person name="Machado H."/>
            <person name="Gram L."/>
        </authorList>
    </citation>
    <scope>NUCLEOTIDE SEQUENCE [LARGE SCALE GENOMIC DNA]</scope>
    <source>
        <strain evidence="1 2">CGMCC 1.12159</strain>
    </source>
</reference>
<name>A0A0J1JS46_9GAMM</name>
<evidence type="ECO:0000313" key="2">
    <source>
        <dbReference type="Proteomes" id="UP000036097"/>
    </source>
</evidence>
<dbReference type="PATRIC" id="fig|1195763.3.peg.2722"/>
<evidence type="ECO:0000313" key="1">
    <source>
        <dbReference type="EMBL" id="KLV05087.1"/>
    </source>
</evidence>
<protein>
    <submittedName>
        <fullName evidence="1">Uncharacterized protein</fullName>
    </submittedName>
</protein>
<dbReference type="EMBL" id="LDOT01000016">
    <property type="protein sequence ID" value="KLV05087.1"/>
    <property type="molecule type" value="Genomic_DNA"/>
</dbReference>
<dbReference type="AlphaFoldDB" id="A0A0J1JS46"/>
<sequence>MAFWFAKIINTNTEICHCFGPFESLEMAKNEQDNQMKCKEWSLTEIYKAYDREWAMTMAIRFANELEVKLSGREIPQTKRLAYQRGYSSANQFYKNPYREGTVRYNDFLLGWQRGGN</sequence>
<keyword evidence="2" id="KW-1185">Reference proteome</keyword>
<organism evidence="1 2">
    <name type="scientific">Photobacterium aquae</name>
    <dbReference type="NCBI Taxonomy" id="1195763"/>
    <lineage>
        <taxon>Bacteria</taxon>
        <taxon>Pseudomonadati</taxon>
        <taxon>Pseudomonadota</taxon>
        <taxon>Gammaproteobacteria</taxon>
        <taxon>Vibrionales</taxon>
        <taxon>Vibrionaceae</taxon>
        <taxon>Photobacterium</taxon>
    </lineage>
</organism>
<proteinExistence type="predicted"/>
<accession>A0A0J1JS46</accession>
<comment type="caution">
    <text evidence="1">The sequence shown here is derived from an EMBL/GenBank/DDBJ whole genome shotgun (WGS) entry which is preliminary data.</text>
</comment>